<dbReference type="SUPFAM" id="SSF52507">
    <property type="entry name" value="Homo-oligomeric flavin-containing Cys decarboxylases, HFCD"/>
    <property type="match status" value="1"/>
</dbReference>
<proteinExistence type="evidence at transcript level"/>
<dbReference type="InterPro" id="IPR003382">
    <property type="entry name" value="Flavoprotein"/>
</dbReference>
<feature type="domain" description="Flavoprotein" evidence="6">
    <location>
        <begin position="6"/>
        <end position="185"/>
    </location>
</feature>
<dbReference type="GO" id="GO:0010181">
    <property type="term" value="F:FMN binding"/>
    <property type="evidence" value="ECO:0007669"/>
    <property type="project" value="TreeGrafter"/>
</dbReference>
<dbReference type="PANTHER" id="PTHR14359">
    <property type="entry name" value="HOMO-OLIGOMERIC FLAVIN CONTAINING CYS DECARBOXYLASE FAMILY"/>
    <property type="match status" value="1"/>
</dbReference>
<evidence type="ECO:0000256" key="4">
    <source>
        <dbReference type="ARBA" id="ARBA00070201"/>
    </source>
</evidence>
<evidence type="ECO:0000256" key="1">
    <source>
        <dbReference type="ARBA" id="ARBA00022993"/>
    </source>
</evidence>
<evidence type="ECO:0000313" key="7">
    <source>
        <dbReference type="EMBL" id="BAN20774.1"/>
    </source>
</evidence>
<dbReference type="PANTHER" id="PTHR14359:SF6">
    <property type="entry name" value="PHOSPHOPANTOTHENOYLCYSTEINE DECARBOXYLASE"/>
    <property type="match status" value="1"/>
</dbReference>
<dbReference type="Pfam" id="PF02441">
    <property type="entry name" value="Flavoprotein"/>
    <property type="match status" value="1"/>
</dbReference>
<comment type="similarity">
    <text evidence="2">Belongs to the HFCD (homooligomeric flavin containing Cys decarboxylase) superfamily.</text>
</comment>
<organism evidence="7">
    <name type="scientific">Riptortus pedestris</name>
    <name type="common">Bean bug</name>
    <dbReference type="NCBI Taxonomy" id="329032"/>
    <lineage>
        <taxon>Eukaryota</taxon>
        <taxon>Metazoa</taxon>
        <taxon>Ecdysozoa</taxon>
        <taxon>Arthropoda</taxon>
        <taxon>Hexapoda</taxon>
        <taxon>Insecta</taxon>
        <taxon>Pterygota</taxon>
        <taxon>Neoptera</taxon>
        <taxon>Paraneoptera</taxon>
        <taxon>Hemiptera</taxon>
        <taxon>Heteroptera</taxon>
        <taxon>Panheteroptera</taxon>
        <taxon>Pentatomomorpha</taxon>
        <taxon>Coreoidea</taxon>
        <taxon>Alydidae</taxon>
        <taxon>Riptortus</taxon>
    </lineage>
</organism>
<sequence>MKDKVNILICCTGSVATIKLPLLIETLFKAASSMYDVSIKYCLTEKALHFCSKSDVTSCSGYTDEDEWNSWKKRGDPVLHIDLSKWADILVIAPLDANTLAKLASGICDNLLLCLARAWDLRKPFIFCPAMNTKMWNHPITETQISTLKSWGYVEIPPISKVLMCGDSGVGAMAEVPDIVNVILQYIPISLAVKQQFEIIAS</sequence>
<dbReference type="AlphaFoldDB" id="R4WDI8"/>
<reference evidence="7" key="1">
    <citation type="journal article" date="2013" name="PLoS ONE">
        <title>Gene expression in gut symbiotic organ of stinkbug affected by extracellular bacterial symbiont.</title>
        <authorList>
            <person name="Futahashi R."/>
            <person name="Tanaka K."/>
            <person name="Tanahashi M."/>
            <person name="Nikoh N."/>
            <person name="Kikuchi Y."/>
            <person name="Lee B.L."/>
            <person name="Fukatsu T."/>
        </authorList>
    </citation>
    <scope>NUCLEOTIDE SEQUENCE</scope>
    <source>
        <tissue evidence="7">Midgut</tissue>
    </source>
</reference>
<evidence type="ECO:0000256" key="2">
    <source>
        <dbReference type="ARBA" id="ARBA00038350"/>
    </source>
</evidence>
<dbReference type="FunFam" id="3.40.50.1950:FF:000004">
    <property type="entry name" value="Phosphopantothenoylcysteine decarboxylase"/>
    <property type="match status" value="1"/>
</dbReference>
<dbReference type="Gene3D" id="3.40.50.1950">
    <property type="entry name" value="Flavin prenyltransferase-like"/>
    <property type="match status" value="1"/>
</dbReference>
<evidence type="ECO:0000259" key="6">
    <source>
        <dbReference type="Pfam" id="PF02441"/>
    </source>
</evidence>
<keyword evidence="1" id="KW-0173">Coenzyme A biosynthesis</keyword>
<comment type="function">
    <text evidence="3">Catalyzes the decarboxylation of the cysteine moiety of 4-phosphopantothenoylcysteine to form 4'-phosphopantotheine and this reaction forms part of the biosynthesis of coenzyme A.</text>
</comment>
<evidence type="ECO:0000256" key="5">
    <source>
        <dbReference type="ARBA" id="ARBA00082063"/>
    </source>
</evidence>
<name>R4WDI8_RIPPE</name>
<dbReference type="GO" id="GO:0071513">
    <property type="term" value="C:phosphopantothenoylcysteine decarboxylase complex"/>
    <property type="evidence" value="ECO:0007669"/>
    <property type="project" value="TreeGrafter"/>
</dbReference>
<protein>
    <recommendedName>
        <fullName evidence="4">Phosphopantothenoylcysteine decarboxylase</fullName>
    </recommendedName>
    <alternativeName>
        <fullName evidence="5">CoaC</fullName>
    </alternativeName>
</protein>
<dbReference type="GO" id="GO:0015937">
    <property type="term" value="P:coenzyme A biosynthetic process"/>
    <property type="evidence" value="ECO:0007669"/>
    <property type="project" value="UniProtKB-KW"/>
</dbReference>
<evidence type="ECO:0000256" key="3">
    <source>
        <dbReference type="ARBA" id="ARBA00056708"/>
    </source>
</evidence>
<accession>R4WDI8</accession>
<dbReference type="InterPro" id="IPR036551">
    <property type="entry name" value="Flavin_trans-like"/>
</dbReference>
<dbReference type="GO" id="GO:0004633">
    <property type="term" value="F:phosphopantothenoylcysteine decarboxylase activity"/>
    <property type="evidence" value="ECO:0007669"/>
    <property type="project" value="TreeGrafter"/>
</dbReference>
<dbReference type="EMBL" id="AK417559">
    <property type="protein sequence ID" value="BAN20774.1"/>
    <property type="molecule type" value="mRNA"/>
</dbReference>